<dbReference type="EMBL" id="MHKD01000044">
    <property type="protein sequence ID" value="OGY81411.1"/>
    <property type="molecule type" value="Genomic_DNA"/>
</dbReference>
<accession>A0A1G2AWV5</accession>
<gene>
    <name evidence="3" type="ORF">A3F54_02065</name>
</gene>
<evidence type="ECO:0000313" key="3">
    <source>
        <dbReference type="EMBL" id="OGY81411.1"/>
    </source>
</evidence>
<dbReference type="Proteomes" id="UP000176952">
    <property type="component" value="Unassembled WGS sequence"/>
</dbReference>
<keyword evidence="2" id="KW-1133">Transmembrane helix</keyword>
<evidence type="ECO:0000256" key="1">
    <source>
        <dbReference type="SAM" id="MobiDB-lite"/>
    </source>
</evidence>
<reference evidence="3 4" key="1">
    <citation type="journal article" date="2016" name="Nat. Commun.">
        <title>Thousands of microbial genomes shed light on interconnected biogeochemical processes in an aquifer system.</title>
        <authorList>
            <person name="Anantharaman K."/>
            <person name="Brown C.T."/>
            <person name="Hug L.A."/>
            <person name="Sharon I."/>
            <person name="Castelle C.J."/>
            <person name="Probst A.J."/>
            <person name="Thomas B.C."/>
            <person name="Singh A."/>
            <person name="Wilkins M.J."/>
            <person name="Karaoz U."/>
            <person name="Brodie E.L."/>
            <person name="Williams K.H."/>
            <person name="Hubbard S.S."/>
            <person name="Banfield J.F."/>
        </authorList>
    </citation>
    <scope>NUCLEOTIDE SEQUENCE [LARGE SCALE GENOMIC DNA]</scope>
</reference>
<dbReference type="STRING" id="1798542.A3F54_02065"/>
<protein>
    <submittedName>
        <fullName evidence="3">Uncharacterized protein</fullName>
    </submittedName>
</protein>
<keyword evidence="2" id="KW-0472">Membrane</keyword>
<feature type="region of interest" description="Disordered" evidence="1">
    <location>
        <begin position="86"/>
        <end position="109"/>
    </location>
</feature>
<dbReference type="AlphaFoldDB" id="A0A1G2AWV5"/>
<proteinExistence type="predicted"/>
<name>A0A1G2AWV5_9BACT</name>
<sequence>MKKFSLDPIKRFFRTQYTLLIVVCVAAFLMYTVYFLYSTVYRTIFSDADVSSFSSQVVAVYDDQLSALISAIKEHQLQEVPAEIPTAPNPFFQETTENLPPDNQKPRPL</sequence>
<evidence type="ECO:0000313" key="4">
    <source>
        <dbReference type="Proteomes" id="UP000176952"/>
    </source>
</evidence>
<comment type="caution">
    <text evidence="3">The sequence shown here is derived from an EMBL/GenBank/DDBJ whole genome shotgun (WGS) entry which is preliminary data.</text>
</comment>
<keyword evidence="2" id="KW-0812">Transmembrane</keyword>
<evidence type="ECO:0000256" key="2">
    <source>
        <dbReference type="SAM" id="Phobius"/>
    </source>
</evidence>
<feature type="transmembrane region" description="Helical" evidence="2">
    <location>
        <begin position="12"/>
        <end position="37"/>
    </location>
</feature>
<organism evidence="3 4">
    <name type="scientific">Candidatus Kerfeldbacteria bacterium RIFCSPHIGHO2_12_FULL_48_17</name>
    <dbReference type="NCBI Taxonomy" id="1798542"/>
    <lineage>
        <taxon>Bacteria</taxon>
        <taxon>Candidatus Kerfeldiibacteriota</taxon>
    </lineage>
</organism>